<feature type="chain" id="PRO_5035866179" description="Alpha-amylase" evidence="15">
    <location>
        <begin position="18"/>
        <end position="715"/>
    </location>
</feature>
<evidence type="ECO:0000256" key="12">
    <source>
        <dbReference type="ARBA" id="ARBA00023295"/>
    </source>
</evidence>
<dbReference type="EnsemblMetazoa" id="CJA11933.1">
    <property type="protein sequence ID" value="CJA11933.1"/>
    <property type="gene ID" value="WBGene00131137"/>
</dbReference>
<proteinExistence type="inferred from homology"/>
<keyword evidence="19" id="KW-1185">Reference proteome</keyword>
<evidence type="ECO:0000256" key="5">
    <source>
        <dbReference type="ARBA" id="ARBA00011245"/>
    </source>
</evidence>
<dbReference type="PANTHER" id="PTHR43447">
    <property type="entry name" value="ALPHA-AMYLASE"/>
    <property type="match status" value="1"/>
</dbReference>
<reference evidence="18" key="2">
    <citation type="submission" date="2022-06" db="UniProtKB">
        <authorList>
            <consortium name="EnsemblMetazoa"/>
        </authorList>
    </citation>
    <scope>IDENTIFICATION</scope>
    <source>
        <strain evidence="18">DF5081</strain>
    </source>
</reference>
<comment type="subunit">
    <text evidence="5">Monomer.</text>
</comment>
<dbReference type="Pfam" id="PF00128">
    <property type="entry name" value="Alpha-amylase"/>
    <property type="match status" value="1"/>
</dbReference>
<dbReference type="InterPro" id="IPR006046">
    <property type="entry name" value="Alpha_amylase"/>
</dbReference>
<evidence type="ECO:0000256" key="14">
    <source>
        <dbReference type="RuleBase" id="RU361134"/>
    </source>
</evidence>
<dbReference type="SUPFAM" id="SSF51011">
    <property type="entry name" value="Glycosyl hydrolase domain"/>
    <property type="match status" value="1"/>
</dbReference>
<evidence type="ECO:0000256" key="1">
    <source>
        <dbReference type="ARBA" id="ARBA00000548"/>
    </source>
</evidence>
<evidence type="ECO:0000256" key="10">
    <source>
        <dbReference type="ARBA" id="ARBA00023214"/>
    </source>
</evidence>
<evidence type="ECO:0000256" key="7">
    <source>
        <dbReference type="ARBA" id="ARBA00022723"/>
    </source>
</evidence>
<dbReference type="InterPro" id="IPR006047">
    <property type="entry name" value="GH13_cat_dom"/>
</dbReference>
<keyword evidence="8 14" id="KW-0378">Hydrolase</keyword>
<dbReference type="AlphaFoldDB" id="A0A8R1DU95"/>
<dbReference type="Gene3D" id="2.60.40.1180">
    <property type="entry name" value="Golgi alpha-mannosidase II"/>
    <property type="match status" value="1"/>
</dbReference>
<evidence type="ECO:0000256" key="15">
    <source>
        <dbReference type="SAM" id="SignalP"/>
    </source>
</evidence>
<dbReference type="GO" id="GO:0005975">
    <property type="term" value="P:carbohydrate metabolic process"/>
    <property type="evidence" value="ECO:0007669"/>
    <property type="project" value="InterPro"/>
</dbReference>
<dbReference type="PRINTS" id="PR00110">
    <property type="entry name" value="ALPHAAMYLASE"/>
</dbReference>
<dbReference type="Pfam" id="PF02806">
    <property type="entry name" value="Alpha-amylase_C"/>
    <property type="match status" value="1"/>
</dbReference>
<keyword evidence="15" id="KW-0732">Signal</keyword>
<dbReference type="SUPFAM" id="SSF51445">
    <property type="entry name" value="(Trans)glycosidases"/>
    <property type="match status" value="1"/>
</dbReference>
<dbReference type="GO" id="GO:0046872">
    <property type="term" value="F:metal ion binding"/>
    <property type="evidence" value="ECO:0007669"/>
    <property type="project" value="UniProtKB-KW"/>
</dbReference>
<dbReference type="SMART" id="SM00632">
    <property type="entry name" value="Aamy_C"/>
    <property type="match status" value="1"/>
</dbReference>
<dbReference type="EC" id="3.2.1.1" evidence="6 14"/>
<evidence type="ECO:0000313" key="19">
    <source>
        <dbReference type="Proteomes" id="UP000005237"/>
    </source>
</evidence>
<dbReference type="CDD" id="cd11317">
    <property type="entry name" value="AmyAc_bac_euk_AmyA"/>
    <property type="match status" value="1"/>
</dbReference>
<keyword evidence="12 14" id="KW-0326">Glycosidase</keyword>
<reference evidence="19" key="1">
    <citation type="submission" date="2010-08" db="EMBL/GenBank/DDBJ databases">
        <authorList>
            <consortium name="Caenorhabditis japonica Sequencing Consortium"/>
            <person name="Wilson R.K."/>
        </authorList>
    </citation>
    <scope>NUCLEOTIDE SEQUENCE [LARGE SCALE GENOMIC DNA]</scope>
    <source>
        <strain evidence="19">DF5081</strain>
    </source>
</reference>
<evidence type="ECO:0000256" key="6">
    <source>
        <dbReference type="ARBA" id="ARBA00012595"/>
    </source>
</evidence>
<dbReference type="InterPro" id="IPR006048">
    <property type="entry name" value="A-amylase/branching_C"/>
</dbReference>
<comment type="similarity">
    <text evidence="4 13">Belongs to the glycosyl hydrolase 13 family.</text>
</comment>
<feature type="domain" description="Glycosyl hydrolase family 13 catalytic" evidence="17">
    <location>
        <begin position="33"/>
        <end position="420"/>
    </location>
</feature>
<sequence>MLKPLLLLLLSISGSFSYNVYWYDKTQTYQNRQTMVHLFEWKWTDVAKECEDFLQYYGYGAVQVSPPMEHLKVFPNNNYPWWVRYQPVSYKLESRSGSEAEFKDMVDRCNKVGVRIIVDVVMNHMVGIGQKSGSNGVSSTGGTYFDGTHGTQSFPGVPYSLEDFNNGKCDGDIQGSDYQNSAEHVKDCRLVGLLDLNQASASVRAKIVAYLDKLVDYGVAGFRHDASKHMWPQDILNILNDVKDLRADIYGANQRPFAVHEVIDRGGEAVKCVDYLGNGRYTNFNFAAAVSQAAKQQSDWKNMAHLGPGFGYGNNEDHDVLNFIDNHDNQRDSNPYVVTYKDGYKYKLAASFMLAWPYGYPRVMSSFGFTYSDQGPPNLGGSNDYATSSPQFNNDKTCSSSSGWICEHRWPEIREMAKFRASVQGTAAAEIATDNQRIAFARDGAGFFALNQQGGAWNKIFSTTLPAGDYCDHYSGGIDNGRCVGATINVKDDQTAYLSVPPNSIIAISLSSKLTPYSPPAPPSGYSTTVILLKKDTTPGQNLFIRGGASNSHNGQCSTGPFQQTTDPCAIPIYHNTTVPFVYAEYLSWSQQDNYLDFEGAEIKQGTHDGDAAFGTPLAYSTNDNTAVEYQPYNKYGPGYWLVVLKMDCSKAEQGWFEVKGYESPNTGWEGNIGQGRCTGSVGGSAPFSSINHVAKCGAVNVFTWGSGDCIVDSV</sequence>
<keyword evidence="7" id="KW-0479">Metal-binding</keyword>
<comment type="cofactor">
    <cofactor evidence="2">
        <name>Ca(2+)</name>
        <dbReference type="ChEBI" id="CHEBI:29108"/>
    </cofactor>
</comment>
<protein>
    <recommendedName>
        <fullName evidence="6 14">Alpha-amylase</fullName>
        <ecNumber evidence="6 14">3.2.1.1</ecNumber>
    </recommendedName>
</protein>
<accession>A0A8R1DU95</accession>
<evidence type="ECO:0000259" key="17">
    <source>
        <dbReference type="SMART" id="SM00642"/>
    </source>
</evidence>
<dbReference type="InterPro" id="IPR017853">
    <property type="entry name" value="GH"/>
</dbReference>
<comment type="catalytic activity">
    <reaction evidence="1 14">
        <text>Endohydrolysis of (1-&gt;4)-alpha-D-glucosidic linkages in polysaccharides containing three or more (1-&gt;4)-alpha-linked D-glucose units.</text>
        <dbReference type="EC" id="3.2.1.1"/>
    </reaction>
</comment>
<name>A0A8R1DU95_CAEJA</name>
<evidence type="ECO:0000256" key="9">
    <source>
        <dbReference type="ARBA" id="ARBA00022837"/>
    </source>
</evidence>
<keyword evidence="11 14" id="KW-0119">Carbohydrate metabolism</keyword>
<dbReference type="InterPro" id="IPR031319">
    <property type="entry name" value="A-amylase_C"/>
</dbReference>
<evidence type="ECO:0000259" key="16">
    <source>
        <dbReference type="SMART" id="SM00632"/>
    </source>
</evidence>
<dbReference type="Proteomes" id="UP000005237">
    <property type="component" value="Unassembled WGS sequence"/>
</dbReference>
<feature type="signal peptide" evidence="15">
    <location>
        <begin position="1"/>
        <end position="17"/>
    </location>
</feature>
<evidence type="ECO:0000313" key="18">
    <source>
        <dbReference type="EnsemblMetazoa" id="CJA11933.1"/>
    </source>
</evidence>
<organism evidence="18 19">
    <name type="scientific">Caenorhabditis japonica</name>
    <dbReference type="NCBI Taxonomy" id="281687"/>
    <lineage>
        <taxon>Eukaryota</taxon>
        <taxon>Metazoa</taxon>
        <taxon>Ecdysozoa</taxon>
        <taxon>Nematoda</taxon>
        <taxon>Chromadorea</taxon>
        <taxon>Rhabditida</taxon>
        <taxon>Rhabditina</taxon>
        <taxon>Rhabditomorpha</taxon>
        <taxon>Rhabditoidea</taxon>
        <taxon>Rhabditidae</taxon>
        <taxon>Peloderinae</taxon>
        <taxon>Caenorhabditis</taxon>
    </lineage>
</organism>
<keyword evidence="9" id="KW-0106">Calcium</keyword>
<evidence type="ECO:0000256" key="4">
    <source>
        <dbReference type="ARBA" id="ARBA00008061"/>
    </source>
</evidence>
<evidence type="ECO:0000256" key="3">
    <source>
        <dbReference type="ARBA" id="ARBA00001923"/>
    </source>
</evidence>
<dbReference type="SMART" id="SM00642">
    <property type="entry name" value="Aamy"/>
    <property type="match status" value="1"/>
</dbReference>
<evidence type="ECO:0000256" key="11">
    <source>
        <dbReference type="ARBA" id="ARBA00023277"/>
    </source>
</evidence>
<comment type="cofactor">
    <cofactor evidence="3">
        <name>chloride</name>
        <dbReference type="ChEBI" id="CHEBI:17996"/>
    </cofactor>
</comment>
<evidence type="ECO:0000256" key="2">
    <source>
        <dbReference type="ARBA" id="ARBA00001913"/>
    </source>
</evidence>
<dbReference type="GO" id="GO:0004556">
    <property type="term" value="F:alpha-amylase activity"/>
    <property type="evidence" value="ECO:0007669"/>
    <property type="project" value="UniProtKB-UniRule"/>
</dbReference>
<evidence type="ECO:0000256" key="8">
    <source>
        <dbReference type="ARBA" id="ARBA00022801"/>
    </source>
</evidence>
<dbReference type="Gene3D" id="3.20.20.80">
    <property type="entry name" value="Glycosidases"/>
    <property type="match status" value="1"/>
</dbReference>
<evidence type="ECO:0000256" key="13">
    <source>
        <dbReference type="RuleBase" id="RU003615"/>
    </source>
</evidence>
<keyword evidence="10" id="KW-0868">Chloride</keyword>
<feature type="domain" description="Alpha-amylase C-terminal" evidence="16">
    <location>
        <begin position="429"/>
        <end position="513"/>
    </location>
</feature>
<dbReference type="InterPro" id="IPR013780">
    <property type="entry name" value="Glyco_hydro_b"/>
</dbReference>